<keyword evidence="5" id="KW-1185">Reference proteome</keyword>
<dbReference type="EMBL" id="JAWWNJ010000183">
    <property type="protein sequence ID" value="KAK6974588.1"/>
    <property type="molecule type" value="Genomic_DNA"/>
</dbReference>
<dbReference type="PROSITE" id="PS50158">
    <property type="entry name" value="ZF_CCHC"/>
    <property type="match status" value="1"/>
</dbReference>
<evidence type="ECO:0000313" key="5">
    <source>
        <dbReference type="Proteomes" id="UP001362999"/>
    </source>
</evidence>
<keyword evidence="1" id="KW-0862">Zinc</keyword>
<comment type="caution">
    <text evidence="4">The sequence shown here is derived from an EMBL/GenBank/DDBJ whole genome shotgun (WGS) entry which is preliminary data.</text>
</comment>
<gene>
    <name evidence="4" type="ORF">R3P38DRAFT_2584045</name>
</gene>
<reference evidence="4 5" key="1">
    <citation type="journal article" date="2024" name="J Genomics">
        <title>Draft genome sequencing and assembly of Favolaschia claudopus CIRM-BRFM 2984 isolated from oak limbs.</title>
        <authorList>
            <person name="Navarro D."/>
            <person name="Drula E."/>
            <person name="Chaduli D."/>
            <person name="Cazenave R."/>
            <person name="Ahrendt S."/>
            <person name="Wang J."/>
            <person name="Lipzen A."/>
            <person name="Daum C."/>
            <person name="Barry K."/>
            <person name="Grigoriev I.V."/>
            <person name="Favel A."/>
            <person name="Rosso M.N."/>
            <person name="Martin F."/>
        </authorList>
    </citation>
    <scope>NUCLEOTIDE SEQUENCE [LARGE SCALE GENOMIC DNA]</scope>
    <source>
        <strain evidence="4 5">CIRM-BRFM 2984</strain>
    </source>
</reference>
<evidence type="ECO:0000256" key="1">
    <source>
        <dbReference type="PROSITE-ProRule" id="PRU00047"/>
    </source>
</evidence>
<sequence length="378" mass="40324">MKKGDKAKAIGLADRVRAEGVHEVSGNSGPASSINAVVQCAVDSFVEKALSAFEGRLDGLATLQETASSAHHDLPTRAPTARPKPAHPPQELLVTISMAKADRKSPNRQRSPAELKAQIESSLGKMSTPALRDSKVHSVRKLANGNILVQANSDEQAKLLLLHGHEWVSHFEPNACVHRKSYTLVADYVPTSFDPSAAGAKTAVYHDNQGTIPSPAVIRDIRWLRPQKDASVKKAASSLIIVLDDEAAAEGLMHRSLSLVGTSCPVSLYTPPPLQCYKCQGFGHMAKACSRKDPADIKCARCAGSHATRDCECPNTPRCSNARTCTHIQVQCANCGGPHKSFANSCPVKARAIRMGTSHIHSPLNLSYASRAGSGARA</sequence>
<name>A0AAV9Z962_9AGAR</name>
<evidence type="ECO:0000256" key="2">
    <source>
        <dbReference type="SAM" id="MobiDB-lite"/>
    </source>
</evidence>
<proteinExistence type="predicted"/>
<dbReference type="AlphaFoldDB" id="A0AAV9Z962"/>
<dbReference type="GO" id="GO:0008270">
    <property type="term" value="F:zinc ion binding"/>
    <property type="evidence" value="ECO:0007669"/>
    <property type="project" value="UniProtKB-KW"/>
</dbReference>
<organism evidence="4 5">
    <name type="scientific">Favolaschia claudopus</name>
    <dbReference type="NCBI Taxonomy" id="2862362"/>
    <lineage>
        <taxon>Eukaryota</taxon>
        <taxon>Fungi</taxon>
        <taxon>Dikarya</taxon>
        <taxon>Basidiomycota</taxon>
        <taxon>Agaricomycotina</taxon>
        <taxon>Agaricomycetes</taxon>
        <taxon>Agaricomycetidae</taxon>
        <taxon>Agaricales</taxon>
        <taxon>Marasmiineae</taxon>
        <taxon>Mycenaceae</taxon>
        <taxon>Favolaschia</taxon>
    </lineage>
</organism>
<dbReference type="GO" id="GO:0003676">
    <property type="term" value="F:nucleic acid binding"/>
    <property type="evidence" value="ECO:0007669"/>
    <property type="project" value="InterPro"/>
</dbReference>
<evidence type="ECO:0000259" key="3">
    <source>
        <dbReference type="PROSITE" id="PS50158"/>
    </source>
</evidence>
<keyword evidence="1" id="KW-0479">Metal-binding</keyword>
<evidence type="ECO:0000313" key="4">
    <source>
        <dbReference type="EMBL" id="KAK6974588.1"/>
    </source>
</evidence>
<feature type="region of interest" description="Disordered" evidence="2">
    <location>
        <begin position="68"/>
        <end position="131"/>
    </location>
</feature>
<protein>
    <recommendedName>
        <fullName evidence="3">CCHC-type domain-containing protein</fullName>
    </recommendedName>
</protein>
<dbReference type="InterPro" id="IPR001878">
    <property type="entry name" value="Znf_CCHC"/>
</dbReference>
<accession>A0AAV9Z962</accession>
<keyword evidence="1" id="KW-0863">Zinc-finger</keyword>
<feature type="domain" description="CCHC-type" evidence="3">
    <location>
        <begin position="276"/>
        <end position="289"/>
    </location>
</feature>
<dbReference type="Proteomes" id="UP001362999">
    <property type="component" value="Unassembled WGS sequence"/>
</dbReference>